<name>A0A6A5Z9W7_9PLEO</name>
<reference evidence="2" key="1">
    <citation type="journal article" date="2020" name="Stud. Mycol.">
        <title>101 Dothideomycetes genomes: a test case for predicting lifestyles and emergence of pathogens.</title>
        <authorList>
            <person name="Haridas S."/>
            <person name="Albert R."/>
            <person name="Binder M."/>
            <person name="Bloem J."/>
            <person name="Labutti K."/>
            <person name="Salamov A."/>
            <person name="Andreopoulos B."/>
            <person name="Baker S."/>
            <person name="Barry K."/>
            <person name="Bills G."/>
            <person name="Bluhm B."/>
            <person name="Cannon C."/>
            <person name="Castanera R."/>
            <person name="Culley D."/>
            <person name="Daum C."/>
            <person name="Ezra D."/>
            <person name="Gonzalez J."/>
            <person name="Henrissat B."/>
            <person name="Kuo A."/>
            <person name="Liang C."/>
            <person name="Lipzen A."/>
            <person name="Lutzoni F."/>
            <person name="Magnuson J."/>
            <person name="Mondo S."/>
            <person name="Nolan M."/>
            <person name="Ohm R."/>
            <person name="Pangilinan J."/>
            <person name="Park H.-J."/>
            <person name="Ramirez L."/>
            <person name="Alfaro M."/>
            <person name="Sun H."/>
            <person name="Tritt A."/>
            <person name="Yoshinaga Y."/>
            <person name="Zwiers L.-H."/>
            <person name="Turgeon B."/>
            <person name="Goodwin S."/>
            <person name="Spatafora J."/>
            <person name="Crous P."/>
            <person name="Grigoriev I."/>
        </authorList>
    </citation>
    <scope>NUCLEOTIDE SEQUENCE</scope>
    <source>
        <strain evidence="2">CBS 627.86</strain>
    </source>
</reference>
<feature type="region of interest" description="Disordered" evidence="1">
    <location>
        <begin position="1"/>
        <end position="26"/>
    </location>
</feature>
<dbReference type="InterPro" id="IPR036249">
    <property type="entry name" value="Thioredoxin-like_sf"/>
</dbReference>
<organism evidence="2 3">
    <name type="scientific">Lophiotrema nucula</name>
    <dbReference type="NCBI Taxonomy" id="690887"/>
    <lineage>
        <taxon>Eukaryota</taxon>
        <taxon>Fungi</taxon>
        <taxon>Dikarya</taxon>
        <taxon>Ascomycota</taxon>
        <taxon>Pezizomycotina</taxon>
        <taxon>Dothideomycetes</taxon>
        <taxon>Pleosporomycetidae</taxon>
        <taxon>Pleosporales</taxon>
        <taxon>Lophiotremataceae</taxon>
        <taxon>Lophiotrema</taxon>
    </lineage>
</organism>
<dbReference type="Gene3D" id="3.40.30.10">
    <property type="entry name" value="Glutaredoxin"/>
    <property type="match status" value="1"/>
</dbReference>
<dbReference type="EMBL" id="ML977323">
    <property type="protein sequence ID" value="KAF2115178.1"/>
    <property type="molecule type" value="Genomic_DNA"/>
</dbReference>
<sequence length="186" mass="20564">MGELQSWMFPTNLATSGPPEVGHKAPETQKLHIGNDGEPTIVTFLRHCGCPFAEKAFLNLRDLASKHSNIRCIAVSHSDKPSTDKWLEELGGADKVEIVIDESRQTHADWGLGVSSFWHVLNPFSLYSVYTLGKKENIWNRPTESGSRWQTAGSFAADKEGIVKWSKPNASADDVPNFEEALKALS</sequence>
<evidence type="ECO:0000313" key="3">
    <source>
        <dbReference type="Proteomes" id="UP000799770"/>
    </source>
</evidence>
<gene>
    <name evidence="2" type="ORF">BDV96DRAFT_646197</name>
</gene>
<dbReference type="Pfam" id="PF13911">
    <property type="entry name" value="AhpC-TSA_2"/>
    <property type="match status" value="1"/>
</dbReference>
<dbReference type="OrthoDB" id="40334at2759"/>
<keyword evidence="3" id="KW-1185">Reference proteome</keyword>
<protein>
    <submittedName>
        <fullName evidence="2">Uncharacterized protein</fullName>
    </submittedName>
</protein>
<dbReference type="AlphaFoldDB" id="A0A6A5Z9W7"/>
<evidence type="ECO:0000256" key="1">
    <source>
        <dbReference type="SAM" id="MobiDB-lite"/>
    </source>
</evidence>
<accession>A0A6A5Z9W7</accession>
<dbReference type="SUPFAM" id="SSF52833">
    <property type="entry name" value="Thioredoxin-like"/>
    <property type="match status" value="1"/>
</dbReference>
<dbReference type="Proteomes" id="UP000799770">
    <property type="component" value="Unassembled WGS sequence"/>
</dbReference>
<dbReference type="InterPro" id="IPR032801">
    <property type="entry name" value="PXL2A/B/C"/>
</dbReference>
<evidence type="ECO:0000313" key="2">
    <source>
        <dbReference type="EMBL" id="KAF2115178.1"/>
    </source>
</evidence>
<dbReference type="PANTHER" id="PTHR42336">
    <property type="entry name" value="THIOREDOXIN DOMAIN-CONTAINING PROTEIN-RELATED"/>
    <property type="match status" value="1"/>
</dbReference>
<dbReference type="PANTHER" id="PTHR42336:SF1">
    <property type="entry name" value="ALKYL HYDROPEROXIDE REDUCTASE SUBUNIT C_ THIOL SPECIFIC ANTIOXIDANT DOMAIN-CONTAINING PROTEIN"/>
    <property type="match status" value="1"/>
</dbReference>
<proteinExistence type="predicted"/>